<dbReference type="Gene3D" id="3.40.50.300">
    <property type="entry name" value="P-loop containing nucleotide triphosphate hydrolases"/>
    <property type="match status" value="1"/>
</dbReference>
<dbReference type="SMART" id="SM00175">
    <property type="entry name" value="RAB"/>
    <property type="match status" value="1"/>
</dbReference>
<dbReference type="CDD" id="cd00154">
    <property type="entry name" value="Rab"/>
    <property type="match status" value="1"/>
</dbReference>
<name>A0A0X3PWS0_SCHSO</name>
<proteinExistence type="predicted"/>
<dbReference type="PANTHER" id="PTHR47977">
    <property type="entry name" value="RAS-RELATED PROTEIN RAB"/>
    <property type="match status" value="1"/>
</dbReference>
<dbReference type="GO" id="GO:0005525">
    <property type="term" value="F:GTP binding"/>
    <property type="evidence" value="ECO:0007669"/>
    <property type="project" value="UniProtKB-KW"/>
</dbReference>
<keyword evidence="1" id="KW-0547">Nucleotide-binding</keyword>
<dbReference type="SMART" id="SM00173">
    <property type="entry name" value="RAS"/>
    <property type="match status" value="1"/>
</dbReference>
<dbReference type="InterPro" id="IPR001806">
    <property type="entry name" value="Small_GTPase"/>
</dbReference>
<dbReference type="InterPro" id="IPR027417">
    <property type="entry name" value="P-loop_NTPase"/>
</dbReference>
<gene>
    <name evidence="3" type="ORF">TR118901</name>
</gene>
<reference evidence="3" key="1">
    <citation type="submission" date="2016-01" db="EMBL/GenBank/DDBJ databases">
        <title>Reference transcriptome for the parasite Schistocephalus solidus: insights into the molecular evolution of parasitism.</title>
        <authorList>
            <person name="Hebert F.O."/>
            <person name="Grambauer S."/>
            <person name="Barber I."/>
            <person name="Landry C.R."/>
            <person name="Aubin-Horth N."/>
        </authorList>
    </citation>
    <scope>NUCLEOTIDE SEQUENCE</scope>
</reference>
<evidence type="ECO:0000256" key="1">
    <source>
        <dbReference type="ARBA" id="ARBA00022741"/>
    </source>
</evidence>
<dbReference type="PROSITE" id="PS51421">
    <property type="entry name" value="RAS"/>
    <property type="match status" value="1"/>
</dbReference>
<evidence type="ECO:0000313" key="3">
    <source>
        <dbReference type="EMBL" id="JAP54537.1"/>
    </source>
</evidence>
<dbReference type="PRINTS" id="PR00449">
    <property type="entry name" value="RASTRNSFRMNG"/>
</dbReference>
<organism evidence="3">
    <name type="scientific">Schistocephalus solidus</name>
    <name type="common">Tapeworm</name>
    <dbReference type="NCBI Taxonomy" id="70667"/>
    <lineage>
        <taxon>Eukaryota</taxon>
        <taxon>Metazoa</taxon>
        <taxon>Spiralia</taxon>
        <taxon>Lophotrochozoa</taxon>
        <taxon>Platyhelminthes</taxon>
        <taxon>Cestoda</taxon>
        <taxon>Eucestoda</taxon>
        <taxon>Diphyllobothriidea</taxon>
        <taxon>Diphyllobothriidae</taxon>
        <taxon>Schistocephalus</taxon>
    </lineage>
</organism>
<protein>
    <submittedName>
        <fullName evidence="3">Uncharacterized protein</fullName>
    </submittedName>
</protein>
<keyword evidence="2" id="KW-0342">GTP-binding</keyword>
<dbReference type="InterPro" id="IPR050227">
    <property type="entry name" value="Rab"/>
</dbReference>
<dbReference type="AlphaFoldDB" id="A0A0X3PWS0"/>
<dbReference type="EMBL" id="GEEE01008688">
    <property type="protein sequence ID" value="JAP54537.1"/>
    <property type="molecule type" value="Transcribed_RNA"/>
</dbReference>
<sequence>MMRILTMTNAHHYGDFRFHSLVSQYFRKCDGAILMYDVSNRNSFLGVRDWVSLLEEHSGDEMIPRVIVGNKSDLRDKTEEAMTSMAEYVTTEMGQNLAKLYHAEFVETSVLKNTHIEDAVVNLSRLMKIREDYTQNAIKLSKSKKKFQDCCH</sequence>
<evidence type="ECO:0000256" key="2">
    <source>
        <dbReference type="ARBA" id="ARBA00023134"/>
    </source>
</evidence>
<accession>A0A0X3PWS0</accession>
<dbReference type="SUPFAM" id="SSF52540">
    <property type="entry name" value="P-loop containing nucleoside triphosphate hydrolases"/>
    <property type="match status" value="1"/>
</dbReference>
<dbReference type="Pfam" id="PF00071">
    <property type="entry name" value="Ras"/>
    <property type="match status" value="1"/>
</dbReference>
<dbReference type="PROSITE" id="PS51419">
    <property type="entry name" value="RAB"/>
    <property type="match status" value="1"/>
</dbReference>
<dbReference type="GO" id="GO:0003924">
    <property type="term" value="F:GTPase activity"/>
    <property type="evidence" value="ECO:0007669"/>
    <property type="project" value="InterPro"/>
</dbReference>